<keyword evidence="3" id="KW-1185">Reference proteome</keyword>
<name>A0ABD1P4L0_9LAMI</name>
<evidence type="ECO:0000313" key="2">
    <source>
        <dbReference type="EMBL" id="KAL2468344.1"/>
    </source>
</evidence>
<dbReference type="AlphaFoldDB" id="A0ABD1P4L0"/>
<gene>
    <name evidence="2" type="ORF">Fot_51869</name>
    <name evidence="1" type="ORF">Fot_55952</name>
</gene>
<accession>A0ABD1P4L0</accession>
<proteinExistence type="predicted"/>
<protein>
    <submittedName>
        <fullName evidence="1">Receptor-like protein kinase</fullName>
    </submittedName>
</protein>
<evidence type="ECO:0000313" key="3">
    <source>
        <dbReference type="Proteomes" id="UP001604277"/>
    </source>
</evidence>
<sequence length="159" mass="17969">MDLSAPKDFFIDAHGIILISHNGIQEFRENNVSHVLETVHIINIGGSKLTVFIDTIQRGWVPGKDFLVLMSTAKFAEITESLLYQLVILDNSVATITLEKYVSICKKLDPTTLQYYNFEDASMKGVLFSTSSGSQQKNKQKLQEDSDDDIRVTSFFTWN</sequence>
<organism evidence="1 3">
    <name type="scientific">Forsythia ovata</name>
    <dbReference type="NCBI Taxonomy" id="205694"/>
    <lineage>
        <taxon>Eukaryota</taxon>
        <taxon>Viridiplantae</taxon>
        <taxon>Streptophyta</taxon>
        <taxon>Embryophyta</taxon>
        <taxon>Tracheophyta</taxon>
        <taxon>Spermatophyta</taxon>
        <taxon>Magnoliopsida</taxon>
        <taxon>eudicotyledons</taxon>
        <taxon>Gunneridae</taxon>
        <taxon>Pentapetalae</taxon>
        <taxon>asterids</taxon>
        <taxon>lamiids</taxon>
        <taxon>Lamiales</taxon>
        <taxon>Oleaceae</taxon>
        <taxon>Forsythieae</taxon>
        <taxon>Forsythia</taxon>
    </lineage>
</organism>
<dbReference type="Proteomes" id="UP001604277">
    <property type="component" value="Unassembled WGS sequence"/>
</dbReference>
<comment type="caution">
    <text evidence="1">The sequence shown here is derived from an EMBL/GenBank/DDBJ whole genome shotgun (WGS) entry which is preliminary data.</text>
</comment>
<evidence type="ECO:0000313" key="1">
    <source>
        <dbReference type="EMBL" id="KAL2458094.1"/>
    </source>
</evidence>
<dbReference type="EMBL" id="JBFOLJ010000017">
    <property type="protein sequence ID" value="KAL2468344.1"/>
    <property type="molecule type" value="Genomic_DNA"/>
</dbReference>
<dbReference type="EMBL" id="JBFOLJ010000032">
    <property type="protein sequence ID" value="KAL2458094.1"/>
    <property type="molecule type" value="Genomic_DNA"/>
</dbReference>
<reference evidence="1" key="1">
    <citation type="submission" date="2024-07" db="EMBL/GenBank/DDBJ databases">
        <title>Two chromosome-level genome assemblies of Korean endemic species Abeliophyllum distichum and Forsythia ovata (Oleaceae).</title>
        <authorList>
            <person name="Mun J.H."/>
        </authorList>
    </citation>
    <scope>NUCLEOTIDE SEQUENCE</scope>
    <source>
        <strain evidence="1">KNKB202402200001</strain>
        <tissue evidence="1">Leaf</tissue>
    </source>
</reference>
<reference evidence="3" key="2">
    <citation type="submission" date="2024-07" db="EMBL/GenBank/DDBJ databases">
        <title>Two chromosome-level genome assemblies of Korean endemic species Abeliophyllum distichum and Forsythia ovata (Oleaceae).</title>
        <authorList>
            <person name="Jang H."/>
        </authorList>
    </citation>
    <scope>NUCLEOTIDE SEQUENCE [LARGE SCALE GENOMIC DNA]</scope>
</reference>